<evidence type="ECO:0000313" key="1">
    <source>
        <dbReference type="EMBL" id="OPA97887.1"/>
    </source>
</evidence>
<name>A0A1T2Z1E5_PSEFL</name>
<dbReference type="CDD" id="cd14729">
    <property type="entry name" value="RtxA-like"/>
    <property type="match status" value="2"/>
</dbReference>
<protein>
    <submittedName>
        <fullName evidence="1">Uncharacterized protein</fullName>
    </submittedName>
</protein>
<dbReference type="EMBL" id="MSDF01000012">
    <property type="protein sequence ID" value="OPA97887.1"/>
    <property type="molecule type" value="Genomic_DNA"/>
</dbReference>
<comment type="caution">
    <text evidence="1">The sequence shown here is derived from an EMBL/GenBank/DDBJ whole genome shotgun (WGS) entry which is preliminary data.</text>
</comment>
<proteinExistence type="predicted"/>
<sequence>MSTPNTLASAPTLQQIHTHLLEIDPTLRPHSRRPVVLPKDRATLEQTSATLKRINGTFQTQARALYQGLDQVDLTQTAGKQKLSQLQSGLNKNLQTLNETSTVDGQSRKTYLTFTAGISALEHEARLNVSDYLLSPADLLMLEDCSRGPSFRPGLYALTFSYQEHTVAFAGAFVLTRKASPAIDSLSSTDPVGPVLLFTPSRGLEAFDSLHELDQGLQSAMATHTGRAEFNRHLPVRYQHLETLEIFPLNLQPIEGEPLFEHAYQALLDKRTQDIDFALSLAEDGQLNAAQLQQQLDNAVNAALPDLTSRLELRAQLLLERDLYHALPDWYRSAGDSQRNMLDLHLRNYNQARQAFMDLIGPASTPHALARYQWAEYLAYRWDIHDLDPDKLHITTRRTVAQAGAYVQQRSLVELTLRGLHTDDAKAGSAFLEHSTLSYAGAPLNEELSWITPQKLITPLQSLQPRLEFANVQKIALGTPQIKHAARSFFDQRLVTMAYLAKLQGHLSQADFQLFEQLRDTPRPGLCAQTVMFHGAQLKDLWLLREDDASGQAKRLLLCTPDAPSAQQFYSFSTERECQTHILGWLSDKPQADNRSMAGYVLEQVPLRFRPSMTAVIQGIGFKPGAEEHLKVTFGKPCNHTDCLDAMAAHRLALLLDDYELGAPAWYRSASAADRTRLTTLAEDAAGALHAYNARPDSEASFTTFESYLHEKAKRSLNLLLGRRQNDVDPDSIFVYSPKPLIGDGDKPVSYTTLYRDGYDDSIGFLNEKFSRSATFRGPTGIDLSALTTEKVERSVRGVWIGERYIDEVRQRLQNSSSPKYDERRNAVLTIQQLHMKSCALESRLRGHVASIDLAWLERAIDSLTDTAITVRNTYKVHRLFINGDWVIGNYLFSHADNPVLLYTPDAPDGIAFREAKLFNYLLKHVDGMLGYWRARVPLTSAARIGVFLQTAKNGLPQDINRTTPSPARHDGTSHISPLSDLRHEFYNMSLQRKIDDVQGTTVNRTQMITGILWTCIEWVTAVATMPFPLLSLTLGGLLAFKDAMLALNAYYQNDKGGALEHYIGYLANFGGAVLFDVRPALKGALKSLRPVIKPRPQAAQSAAIGRLDALTPENMQPALFNGRGLWTTKTPNSENIYVLYRLDAGTGQFHSTARLVKREGDRWVRPTVRGGTNGYESLINEQSSPLDDFDLTGDDATLLRDMLDPTFKENLPGMELGVPEAILHNFQAGTSFLRDAYSTRVAQLTQRAETFFQALPAPPPKAPVPVLAADAAHSDIVKTLFGRDKRLIIGTPKNQTSSLQLLIEQLPALVEGGLKRVYIEHLPRDLFQSKLKTLSNKRPGDKARALRTLKRQLDLADDNLGLSKEAAFTYSKLLDETQRLNVEMDGLDGCVSYHLEPVTSLLDSSRFSPRSSKLRNFYSHTLIEHNLSETPGEGWVALVTADRLGTYERVPGLAELQKTLALRVQNAAPGQPTGVWPDNTALGLSRGDYTLAVPTPPSALPAPTTSATPPVAATHFAEFDLPLAIHAPIEEIKHSRFGLDTHYVSAKPDLVAAQNQFSEIRQRLAGAAETAFTDFTPAPRAPLTQLSTQSEQVFIEQVYRQKTGLVIGESHIQQSAKQFLIDQMKQLKKQGVKTLYIEHLLTDLHQAALDTFYRTSKMPPSLKNYLVALDAGQMPGYKGAHTFTNVVKTANKYGIRVRALDCTASYHVKGIIGDMGRGELFNYFANEVIKADQLAEGAHKWVAFMGNSHTDMHRGVPGIVQLQDAVSLHVRDTFPAQAKRLRTGGWQSVGEHSIVALRSDFKIDVGNLKQPAPRRTPLPDRTRLTEAGHFFIERPSEFEVSLVHRSRSNEIITTAFQINDKGQYFIERWDALKNERFYDLTVLIEVLKAQPPRGLGLRQIT</sequence>
<gene>
    <name evidence="1" type="ORF">BFW87_06305</name>
</gene>
<organism evidence="1 2">
    <name type="scientific">Pseudomonas fluorescens</name>
    <dbReference type="NCBI Taxonomy" id="294"/>
    <lineage>
        <taxon>Bacteria</taxon>
        <taxon>Pseudomonadati</taxon>
        <taxon>Pseudomonadota</taxon>
        <taxon>Gammaproteobacteria</taxon>
        <taxon>Pseudomonadales</taxon>
        <taxon>Pseudomonadaceae</taxon>
        <taxon>Pseudomonas</taxon>
    </lineage>
</organism>
<evidence type="ECO:0000313" key="2">
    <source>
        <dbReference type="Proteomes" id="UP000190965"/>
    </source>
</evidence>
<dbReference type="Gene3D" id="3.40.50.11550">
    <property type="match status" value="2"/>
</dbReference>
<accession>A0A1T2Z1E5</accession>
<dbReference type="RefSeq" id="WP_176159718.1">
    <property type="nucleotide sequence ID" value="NZ_MSDF01000012.1"/>
</dbReference>
<dbReference type="SUPFAM" id="SSF159501">
    <property type="entry name" value="EreA/ChaN-like"/>
    <property type="match status" value="2"/>
</dbReference>
<reference evidence="1 2" key="1">
    <citation type="submission" date="2016-12" db="EMBL/GenBank/DDBJ databases">
        <title>Draft genome sequences of seven strains of Pseudomonas fluorescens that produce 4-formylaminooxyvinylglycine.</title>
        <authorList>
            <person name="Okrent R.A."/>
            <person name="Manning V.A."/>
            <person name="Trippe K.M."/>
        </authorList>
    </citation>
    <scope>NUCLEOTIDE SEQUENCE [LARGE SCALE GENOMIC DNA]</scope>
    <source>
        <strain evidence="1 2">P5A</strain>
    </source>
</reference>
<dbReference type="Proteomes" id="UP000190965">
    <property type="component" value="Unassembled WGS sequence"/>
</dbReference>